<organism evidence="4 5">
    <name type="scientific">Cudoniella acicularis</name>
    <dbReference type="NCBI Taxonomy" id="354080"/>
    <lineage>
        <taxon>Eukaryota</taxon>
        <taxon>Fungi</taxon>
        <taxon>Dikarya</taxon>
        <taxon>Ascomycota</taxon>
        <taxon>Pezizomycotina</taxon>
        <taxon>Leotiomycetes</taxon>
        <taxon>Helotiales</taxon>
        <taxon>Tricladiaceae</taxon>
        <taxon>Cudoniella</taxon>
    </lineage>
</organism>
<feature type="region of interest" description="Disordered" evidence="1">
    <location>
        <begin position="809"/>
        <end position="835"/>
    </location>
</feature>
<dbReference type="Pfam" id="PF10373">
    <property type="entry name" value="EST1_DNA_bind"/>
    <property type="match status" value="1"/>
</dbReference>
<dbReference type="EMBL" id="JAAMPI010000172">
    <property type="protein sequence ID" value="KAF4634601.1"/>
    <property type="molecule type" value="Genomic_DNA"/>
</dbReference>
<evidence type="ECO:0000259" key="3">
    <source>
        <dbReference type="Pfam" id="PF10374"/>
    </source>
</evidence>
<dbReference type="OrthoDB" id="69928at2759"/>
<dbReference type="PANTHER" id="PTHR15696:SF36">
    <property type="entry name" value="NONSENSE-MEDIATED MRNA DECAY FACTOR"/>
    <property type="match status" value="1"/>
</dbReference>
<evidence type="ECO:0000256" key="1">
    <source>
        <dbReference type="SAM" id="MobiDB-lite"/>
    </source>
</evidence>
<feature type="domain" description="Telomerase activating protein Est1-like N-terminal" evidence="3">
    <location>
        <begin position="60"/>
        <end position="178"/>
    </location>
</feature>
<name>A0A8H4W5W7_9HELO</name>
<feature type="region of interest" description="Disordered" evidence="1">
    <location>
        <begin position="773"/>
        <end position="793"/>
    </location>
</feature>
<dbReference type="PANTHER" id="PTHR15696">
    <property type="entry name" value="SMG-7 SUPPRESSOR WITH MORPHOLOGICAL EFFECT ON GENITALIA PROTEIN 7"/>
    <property type="match status" value="1"/>
</dbReference>
<dbReference type="SUPFAM" id="SSF48452">
    <property type="entry name" value="TPR-like"/>
    <property type="match status" value="1"/>
</dbReference>
<dbReference type="Gene3D" id="1.25.40.10">
    <property type="entry name" value="Tetratricopeptide repeat domain"/>
    <property type="match status" value="1"/>
</dbReference>
<dbReference type="InterPro" id="IPR011990">
    <property type="entry name" value="TPR-like_helical_dom_sf"/>
</dbReference>
<dbReference type="InterPro" id="IPR018834">
    <property type="entry name" value="DNA/RNA-bd_Est1-type"/>
</dbReference>
<evidence type="ECO:0000313" key="4">
    <source>
        <dbReference type="EMBL" id="KAF4634601.1"/>
    </source>
</evidence>
<dbReference type="InterPro" id="IPR019458">
    <property type="entry name" value="Est1-like_N"/>
</dbReference>
<feature type="domain" description="DNA/RNA-binding" evidence="2">
    <location>
        <begin position="188"/>
        <end position="474"/>
    </location>
</feature>
<feature type="compositionally biased region" description="Polar residues" evidence="1">
    <location>
        <begin position="672"/>
        <end position="689"/>
    </location>
</feature>
<keyword evidence="5" id="KW-1185">Reference proteome</keyword>
<feature type="region of interest" description="Disordered" evidence="1">
    <location>
        <begin position="717"/>
        <end position="736"/>
    </location>
</feature>
<dbReference type="InterPro" id="IPR045153">
    <property type="entry name" value="Est1/Ebs1-like"/>
</dbReference>
<dbReference type="AlphaFoldDB" id="A0A8H4W5W7"/>
<gene>
    <name evidence="4" type="ORF">G7Y89_g3498</name>
</gene>
<dbReference type="Proteomes" id="UP000566819">
    <property type="component" value="Unassembled WGS sequence"/>
</dbReference>
<feature type="region of interest" description="Disordered" evidence="1">
    <location>
        <begin position="556"/>
        <end position="586"/>
    </location>
</feature>
<reference evidence="4 5" key="1">
    <citation type="submission" date="2020-03" db="EMBL/GenBank/DDBJ databases">
        <title>Draft Genome Sequence of Cudoniella acicularis.</title>
        <authorList>
            <person name="Buettner E."/>
            <person name="Kellner H."/>
        </authorList>
    </citation>
    <scope>NUCLEOTIDE SEQUENCE [LARGE SCALE GENOMIC DNA]</scope>
    <source>
        <strain evidence="4 5">DSM 108380</strain>
    </source>
</reference>
<feature type="compositionally biased region" description="Polar residues" evidence="1">
    <location>
        <begin position="809"/>
        <end position="825"/>
    </location>
</feature>
<feature type="region of interest" description="Disordered" evidence="1">
    <location>
        <begin position="668"/>
        <end position="695"/>
    </location>
</feature>
<comment type="caution">
    <text evidence="4">The sequence shown here is derived from an EMBL/GenBank/DDBJ whole genome shotgun (WGS) entry which is preliminary data.</text>
</comment>
<dbReference type="Pfam" id="PF10374">
    <property type="entry name" value="EST1"/>
    <property type="match status" value="1"/>
</dbReference>
<evidence type="ECO:0000313" key="5">
    <source>
        <dbReference type="Proteomes" id="UP000566819"/>
    </source>
</evidence>
<accession>A0A8H4W5W7</accession>
<proteinExistence type="predicted"/>
<evidence type="ECO:0000259" key="2">
    <source>
        <dbReference type="Pfam" id="PF10373"/>
    </source>
</evidence>
<feature type="compositionally biased region" description="Polar residues" evidence="1">
    <location>
        <begin position="556"/>
        <end position="584"/>
    </location>
</feature>
<evidence type="ECO:0008006" key="6">
    <source>
        <dbReference type="Google" id="ProtNLM"/>
    </source>
</evidence>
<sequence>MATPALQKWKGALLIERDLTLLLKDKAPRFDDVDNLISQLRVTCEGTIFLDFEYATKVGVEKHLWDAHVMINQRYRKIVDHYRQGDYKKHIVERRKLEKRYADFIKTSQFFYKGYIQRLASHFSGLKELRRIAHRLSLSTLTADERIKVAPEVEESIDKSCHATLLRLGDLSRYRNNLRTKDRSWEAALGYYQLANDLIPTDGSAHNQMAVIALADGNHLDAVYHLYRALAVDDPHLLAKGNLELEFKKITSAFDKKRSQPKTDSLSTLIWWFVLLHARFYEGVDFSTREELENEVLSRIALLLKEQSFGEIFEKLVLINIAAEYFATHKVLAEAEQSSQEPLQSVRFCLAFNIRMMFMLLQVLQPELDDTTTGEDLPSESLSSNQSREKITAITRRVLPALRQYSVWLVSQADLIVGNNDRGLMDIHTKEMWKMYADVLTKLAHLFPSETLNPVQYLLEEDETTVGFKPLRNPNLPSQCQLYTDDDNGLLKPRITDPGIERNLPNVEMLARIRDIICCGLVLHLNPKYPIALKDENFEVVEEGLSIPSIIHAEAQSNPPSFGSTMHTSSYSTMPELSNTTQEPSGEENIAASDFHNNIDTDMHRMVDDLVEPVESSNYQPSASHETSYGMHSLTANEVFPLISSNGFQSRHQSTPKMLPSLPGLWNPFTPQPNELQPTSPNRSTTARQLSPRPFPLTTLEQQRAAAVALDQMTGYAGSARDSWGRKSSRPTSNNMSQSMNAIFQEQLARQLMPFSMSSSGLADSSSIYANSTPENHANGGVTRGTFTATSRNNSTIYSGLSDFDTNMMLQSSPWNGGQSRQEGYSQPPPASQGG</sequence>
<protein>
    <recommendedName>
        <fullName evidence="6">Protein SMG7</fullName>
    </recommendedName>
</protein>